<reference evidence="3 4" key="1">
    <citation type="submission" date="2024-12" db="EMBL/GenBank/DDBJ databases">
        <title>The unique morphological basis and parallel evolutionary history of personate flowers in Penstemon.</title>
        <authorList>
            <person name="Depatie T.H."/>
            <person name="Wessinger C.A."/>
        </authorList>
    </citation>
    <scope>NUCLEOTIDE SEQUENCE [LARGE SCALE GENOMIC DNA]</scope>
    <source>
        <strain evidence="3">WTNN_2</strain>
        <tissue evidence="3">Leaf</tissue>
    </source>
</reference>
<dbReference type="PROSITE" id="PS50297">
    <property type="entry name" value="ANK_REP_REGION"/>
    <property type="match status" value="5"/>
</dbReference>
<proteinExistence type="predicted"/>
<dbReference type="Proteomes" id="UP001634393">
    <property type="component" value="Unassembled WGS sequence"/>
</dbReference>
<protein>
    <submittedName>
        <fullName evidence="3">Uncharacterized protein</fullName>
    </submittedName>
</protein>
<feature type="repeat" description="ANK" evidence="1">
    <location>
        <begin position="118"/>
        <end position="150"/>
    </location>
</feature>
<dbReference type="EMBL" id="JBJXBP010000001">
    <property type="protein sequence ID" value="KAL3849934.1"/>
    <property type="molecule type" value="Genomic_DNA"/>
</dbReference>
<comment type="caution">
    <text evidence="3">The sequence shown here is derived from an EMBL/GenBank/DDBJ whole genome shotgun (WGS) entry which is preliminary data.</text>
</comment>
<dbReference type="Gene3D" id="1.25.40.20">
    <property type="entry name" value="Ankyrin repeat-containing domain"/>
    <property type="match status" value="3"/>
</dbReference>
<dbReference type="PRINTS" id="PR01415">
    <property type="entry name" value="ANKYRIN"/>
</dbReference>
<evidence type="ECO:0000256" key="1">
    <source>
        <dbReference type="PROSITE-ProRule" id="PRU00023"/>
    </source>
</evidence>
<dbReference type="Pfam" id="PF00023">
    <property type="entry name" value="Ank"/>
    <property type="match status" value="2"/>
</dbReference>
<dbReference type="InterPro" id="IPR002110">
    <property type="entry name" value="Ankyrin_rpt"/>
</dbReference>
<dbReference type="Gene3D" id="1.25.40.10">
    <property type="entry name" value="Tetratricopeptide repeat domain"/>
    <property type="match status" value="1"/>
</dbReference>
<feature type="repeat" description="ANK" evidence="1">
    <location>
        <begin position="215"/>
        <end position="247"/>
    </location>
</feature>
<gene>
    <name evidence="3" type="ORF">ACJIZ3_011816</name>
</gene>
<evidence type="ECO:0000313" key="3">
    <source>
        <dbReference type="EMBL" id="KAL3849934.1"/>
    </source>
</evidence>
<organism evidence="3 4">
    <name type="scientific">Penstemon smallii</name>
    <dbReference type="NCBI Taxonomy" id="265156"/>
    <lineage>
        <taxon>Eukaryota</taxon>
        <taxon>Viridiplantae</taxon>
        <taxon>Streptophyta</taxon>
        <taxon>Embryophyta</taxon>
        <taxon>Tracheophyta</taxon>
        <taxon>Spermatophyta</taxon>
        <taxon>Magnoliopsida</taxon>
        <taxon>eudicotyledons</taxon>
        <taxon>Gunneridae</taxon>
        <taxon>Pentapetalae</taxon>
        <taxon>asterids</taxon>
        <taxon>lamiids</taxon>
        <taxon>Lamiales</taxon>
        <taxon>Plantaginaceae</taxon>
        <taxon>Cheloneae</taxon>
        <taxon>Penstemon</taxon>
    </lineage>
</organism>
<keyword evidence="4" id="KW-1185">Reference proteome</keyword>
<name>A0ABD3UK69_9LAMI</name>
<feature type="repeat" description="ANK" evidence="1">
    <location>
        <begin position="150"/>
        <end position="182"/>
    </location>
</feature>
<keyword evidence="1" id="KW-0040">ANK repeat</keyword>
<dbReference type="PROSITE" id="PS50005">
    <property type="entry name" value="TPR"/>
    <property type="match status" value="1"/>
</dbReference>
<dbReference type="InterPro" id="IPR011990">
    <property type="entry name" value="TPR-like_helical_dom_sf"/>
</dbReference>
<sequence length="378" mass="41472">MASPSSRVRGRTSSFLKAASTGNLSLFKQLAEELNSGEGLAMTIASMKDDEGKTALHCAAAEGKYNICDYLIKQNNLDIDMRDGNGETPLHHAVLGEHLSVIQYLIHGGADISLSNFQGYTPLHYAAKKGHTEILELLISKGAAIDSISESGTPLQCAATEGKKDTLKVLLAHNANPNLVSNQFLTPLILSILAESPECLLLLLEAGADPNIGSFGLTPLHVAVHERRIRIVGYLLYYGADPNAVDTFQRETRREETFQLSKTKGKEAFAEKEYFDAMCWYSKAIFVGPVDEKLFSNRSLCWARLNNGHMALFDADDCVKLKPNWFKGHYRRGAALKILKNYSMAAMAFSVALQLDPDNKEIEKELMEASKLVSTGGD</sequence>
<dbReference type="InterPro" id="IPR019734">
    <property type="entry name" value="TPR_rpt"/>
</dbReference>
<dbReference type="PANTHER" id="PTHR46224">
    <property type="entry name" value="ANKYRIN REPEAT FAMILY PROTEIN"/>
    <property type="match status" value="1"/>
</dbReference>
<accession>A0ABD3UK69</accession>
<dbReference type="PROSITE" id="PS50088">
    <property type="entry name" value="ANK_REPEAT"/>
    <property type="match status" value="5"/>
</dbReference>
<dbReference type="SUPFAM" id="SSF48452">
    <property type="entry name" value="TPR-like"/>
    <property type="match status" value="1"/>
</dbReference>
<dbReference type="InterPro" id="IPR036770">
    <property type="entry name" value="Ankyrin_rpt-contain_sf"/>
</dbReference>
<dbReference type="InterPro" id="IPR051616">
    <property type="entry name" value="Cul2-RING_E3_ligase_SR"/>
</dbReference>
<keyword evidence="2" id="KW-0802">TPR repeat</keyword>
<dbReference type="Pfam" id="PF12796">
    <property type="entry name" value="Ank_2"/>
    <property type="match status" value="2"/>
</dbReference>
<feature type="repeat" description="TPR" evidence="2">
    <location>
        <begin position="326"/>
        <end position="359"/>
    </location>
</feature>
<feature type="repeat" description="ANK" evidence="1">
    <location>
        <begin position="51"/>
        <end position="84"/>
    </location>
</feature>
<evidence type="ECO:0000313" key="4">
    <source>
        <dbReference type="Proteomes" id="UP001634393"/>
    </source>
</evidence>
<dbReference type="PANTHER" id="PTHR46224:SF67">
    <property type="entry name" value="HSP70-HSP90 ORGANIZING PROTEIN 3-LIKE"/>
    <property type="match status" value="1"/>
</dbReference>
<evidence type="ECO:0000256" key="2">
    <source>
        <dbReference type="PROSITE-ProRule" id="PRU00339"/>
    </source>
</evidence>
<dbReference type="SUPFAM" id="SSF48403">
    <property type="entry name" value="Ankyrin repeat"/>
    <property type="match status" value="1"/>
</dbReference>
<dbReference type="SMART" id="SM00248">
    <property type="entry name" value="ANK"/>
    <property type="match status" value="6"/>
</dbReference>
<dbReference type="SMART" id="SM00028">
    <property type="entry name" value="TPR"/>
    <property type="match status" value="2"/>
</dbReference>
<dbReference type="AlphaFoldDB" id="A0ABD3UK69"/>
<feature type="repeat" description="ANK" evidence="1">
    <location>
        <begin position="85"/>
        <end position="117"/>
    </location>
</feature>